<name>A0AAV9KW46_9SOLN</name>
<evidence type="ECO:0000313" key="3">
    <source>
        <dbReference type="Proteomes" id="UP001311915"/>
    </source>
</evidence>
<evidence type="ECO:0008006" key="4">
    <source>
        <dbReference type="Google" id="ProtNLM"/>
    </source>
</evidence>
<keyword evidence="3" id="KW-1185">Reference proteome</keyword>
<sequence>MAQAITTQAQAVTAQANMGVEAHVNPLVSIMASRLRDFVRMNPPVFLGSKTGEDPQEFLDEVYKVVNSMGVTCIEKAELVLSPDEMSRFVMGISELVEEECHTVMLHDDMNIYRLMVYAQSIEESKLKRKNRELKRSRPDDQDGHFMIECHKNIHGSGNTGNRAQSSSVAPPERAAPREATSGTDGGVKCLYAITSRQKQENSPDVVTRANLSFLTLYVAMNFDILPKQYLKPFILHLCPSYCTLPSSLKPLPHPPA</sequence>
<evidence type="ECO:0000313" key="2">
    <source>
        <dbReference type="EMBL" id="KAK4716585.1"/>
    </source>
</evidence>
<accession>A0AAV9KW46</accession>
<dbReference type="Proteomes" id="UP001311915">
    <property type="component" value="Unassembled WGS sequence"/>
</dbReference>
<feature type="compositionally biased region" description="Polar residues" evidence="1">
    <location>
        <begin position="156"/>
        <end position="169"/>
    </location>
</feature>
<dbReference type="AlphaFoldDB" id="A0AAV9KW46"/>
<comment type="caution">
    <text evidence="2">The sequence shown here is derived from an EMBL/GenBank/DDBJ whole genome shotgun (WGS) entry which is preliminary data.</text>
</comment>
<reference evidence="2 3" key="1">
    <citation type="submission" date="2023-10" db="EMBL/GenBank/DDBJ databases">
        <title>Genome-Wide Identification Analysis in wild type Solanum Pinnatisectum Reveals Some Genes Defensing Phytophthora Infestans.</title>
        <authorList>
            <person name="Sun C."/>
        </authorList>
    </citation>
    <scope>NUCLEOTIDE SEQUENCE [LARGE SCALE GENOMIC DNA]</scope>
    <source>
        <strain evidence="2">LQN</strain>
        <tissue evidence="2">Leaf</tissue>
    </source>
</reference>
<dbReference type="EMBL" id="JAWPEI010000009">
    <property type="protein sequence ID" value="KAK4716585.1"/>
    <property type="molecule type" value="Genomic_DNA"/>
</dbReference>
<gene>
    <name evidence="2" type="ORF">R3W88_014923</name>
</gene>
<evidence type="ECO:0000256" key="1">
    <source>
        <dbReference type="SAM" id="MobiDB-lite"/>
    </source>
</evidence>
<organism evidence="2 3">
    <name type="scientific">Solanum pinnatisectum</name>
    <name type="common">tansyleaf nightshade</name>
    <dbReference type="NCBI Taxonomy" id="50273"/>
    <lineage>
        <taxon>Eukaryota</taxon>
        <taxon>Viridiplantae</taxon>
        <taxon>Streptophyta</taxon>
        <taxon>Embryophyta</taxon>
        <taxon>Tracheophyta</taxon>
        <taxon>Spermatophyta</taxon>
        <taxon>Magnoliopsida</taxon>
        <taxon>eudicotyledons</taxon>
        <taxon>Gunneridae</taxon>
        <taxon>Pentapetalae</taxon>
        <taxon>asterids</taxon>
        <taxon>lamiids</taxon>
        <taxon>Solanales</taxon>
        <taxon>Solanaceae</taxon>
        <taxon>Solanoideae</taxon>
        <taxon>Solaneae</taxon>
        <taxon>Solanum</taxon>
    </lineage>
</organism>
<proteinExistence type="predicted"/>
<protein>
    <recommendedName>
        <fullName evidence="4">Gag-pol polyprotein</fullName>
    </recommendedName>
</protein>
<feature type="region of interest" description="Disordered" evidence="1">
    <location>
        <begin position="154"/>
        <end position="184"/>
    </location>
</feature>